<comment type="caution">
    <text evidence="1">The sequence shown here is derived from an EMBL/GenBank/DDBJ whole genome shotgun (WGS) entry which is preliminary data.</text>
</comment>
<keyword evidence="2" id="KW-1185">Reference proteome</keyword>
<proteinExistence type="predicted"/>
<dbReference type="AlphaFoldDB" id="A0AAW2BZ04"/>
<evidence type="ECO:0000313" key="2">
    <source>
        <dbReference type="Proteomes" id="UP001459277"/>
    </source>
</evidence>
<organism evidence="1 2">
    <name type="scientific">Lithocarpus litseifolius</name>
    <dbReference type="NCBI Taxonomy" id="425828"/>
    <lineage>
        <taxon>Eukaryota</taxon>
        <taxon>Viridiplantae</taxon>
        <taxon>Streptophyta</taxon>
        <taxon>Embryophyta</taxon>
        <taxon>Tracheophyta</taxon>
        <taxon>Spermatophyta</taxon>
        <taxon>Magnoliopsida</taxon>
        <taxon>eudicotyledons</taxon>
        <taxon>Gunneridae</taxon>
        <taxon>Pentapetalae</taxon>
        <taxon>rosids</taxon>
        <taxon>fabids</taxon>
        <taxon>Fagales</taxon>
        <taxon>Fagaceae</taxon>
        <taxon>Lithocarpus</taxon>
    </lineage>
</organism>
<name>A0AAW2BZ04_9ROSI</name>
<dbReference type="Proteomes" id="UP001459277">
    <property type="component" value="Unassembled WGS sequence"/>
</dbReference>
<sequence>MSIVVLLALKILQRNLPQSQWKIEKLQKGGKNLCKDGRYLFLNGQIPEPFALSQDRMHLGSLGELKAQISGQNFTMTLHSGSALYKIRFIASVKN</sequence>
<evidence type="ECO:0000313" key="1">
    <source>
        <dbReference type="EMBL" id="KAK9990532.1"/>
    </source>
</evidence>
<reference evidence="1 2" key="1">
    <citation type="submission" date="2024-01" db="EMBL/GenBank/DDBJ databases">
        <title>A telomere-to-telomere, gap-free genome of sweet tea (Lithocarpus litseifolius).</title>
        <authorList>
            <person name="Zhou J."/>
        </authorList>
    </citation>
    <scope>NUCLEOTIDE SEQUENCE [LARGE SCALE GENOMIC DNA]</scope>
    <source>
        <strain evidence="1">Zhou-2022a</strain>
        <tissue evidence="1">Leaf</tissue>
    </source>
</reference>
<accession>A0AAW2BZ04</accession>
<gene>
    <name evidence="1" type="ORF">SO802_025517</name>
</gene>
<protein>
    <submittedName>
        <fullName evidence="1">Uncharacterized protein</fullName>
    </submittedName>
</protein>
<dbReference type="EMBL" id="JAZDWU010000009">
    <property type="protein sequence ID" value="KAK9990532.1"/>
    <property type="molecule type" value="Genomic_DNA"/>
</dbReference>